<evidence type="ECO:0000256" key="5">
    <source>
        <dbReference type="ARBA" id="ARBA00022490"/>
    </source>
</evidence>
<sequence length="220" mass="24786">MTPAEEDYLKAIYYLDKGDNRTVSTNAIAERMATKPASVTDMVKKLAKKDWVDHRMYKGVRLTEKGRSFALSIIRKQHLWEVFLVQKLNFSLDAAPRIAEHLKHIKSLELIDKLEGHLGFPQLAPSGEPIPSKEGRFKNAIKKLLSDLPVGASGICTAVKDSSPAFLKFLEKNRIGIGNSIRILDKEEFDGSLGIQIDTREIRISEQMASNIYLDFVEDN</sequence>
<dbReference type="InterPro" id="IPR007167">
    <property type="entry name" value="Fe-transptr_FeoA-like"/>
</dbReference>
<dbReference type="InterPro" id="IPR038157">
    <property type="entry name" value="FeoA_core_dom"/>
</dbReference>
<dbReference type="SMART" id="SM00899">
    <property type="entry name" value="FeoA"/>
    <property type="match status" value="1"/>
</dbReference>
<comment type="subcellular location">
    <subcellularLocation>
        <location evidence="1">Cytoplasm</location>
    </subcellularLocation>
</comment>
<keyword evidence="5" id="KW-0963">Cytoplasm</keyword>
<evidence type="ECO:0000256" key="3">
    <source>
        <dbReference type="ARBA" id="ARBA00011738"/>
    </source>
</evidence>
<comment type="similarity">
    <text evidence="2">Belongs to the DtxR/MntR family.</text>
</comment>
<evidence type="ECO:0000256" key="11">
    <source>
        <dbReference type="ARBA" id="ARBA00023211"/>
    </source>
</evidence>
<dbReference type="Pfam" id="PF02742">
    <property type="entry name" value="Fe_dep_repr_C"/>
    <property type="match status" value="1"/>
</dbReference>
<evidence type="ECO:0000313" key="16">
    <source>
        <dbReference type="Proteomes" id="UP000199109"/>
    </source>
</evidence>
<dbReference type="PANTHER" id="PTHR33238">
    <property type="entry name" value="IRON (METAL) DEPENDENT REPRESSOR, DTXR FAMILY"/>
    <property type="match status" value="1"/>
</dbReference>
<evidence type="ECO:0000256" key="4">
    <source>
        <dbReference type="ARBA" id="ARBA00022386"/>
    </source>
</evidence>
<dbReference type="Gene3D" id="1.10.60.10">
    <property type="entry name" value="Iron dependent repressor, metal binding and dimerisation domain"/>
    <property type="match status" value="1"/>
</dbReference>
<comment type="subunit">
    <text evidence="3">Homodimer.</text>
</comment>
<keyword evidence="11" id="KW-0464">Manganese</keyword>
<dbReference type="Gene3D" id="2.30.30.90">
    <property type="match status" value="1"/>
</dbReference>
<keyword evidence="8" id="KW-0238">DNA-binding</keyword>
<dbReference type="InterPro" id="IPR022689">
    <property type="entry name" value="Iron_dep_repressor"/>
</dbReference>
<protein>
    <recommendedName>
        <fullName evidence="4">Transcriptional regulator MntR</fullName>
    </recommendedName>
    <alternativeName>
        <fullName evidence="13">Manganese transport regulator</fullName>
    </alternativeName>
</protein>
<dbReference type="SUPFAM" id="SSF47979">
    <property type="entry name" value="Iron-dependent repressor protein, dimerization domain"/>
    <property type="match status" value="1"/>
</dbReference>
<dbReference type="SUPFAM" id="SSF46785">
    <property type="entry name" value="Winged helix' DNA-binding domain"/>
    <property type="match status" value="1"/>
</dbReference>
<dbReference type="GO" id="GO:0003700">
    <property type="term" value="F:DNA-binding transcription factor activity"/>
    <property type="evidence" value="ECO:0007669"/>
    <property type="project" value="InterPro"/>
</dbReference>
<accession>A0A1G6W7B8</accession>
<dbReference type="InterPro" id="IPR036421">
    <property type="entry name" value="Fe_dep_repressor_sf"/>
</dbReference>
<dbReference type="PROSITE" id="PS50944">
    <property type="entry name" value="HTH_DTXR"/>
    <property type="match status" value="1"/>
</dbReference>
<name>A0A1G6W7B8_9FLAO</name>
<proteinExistence type="inferred from homology"/>
<evidence type="ECO:0000259" key="14">
    <source>
        <dbReference type="PROSITE" id="PS50944"/>
    </source>
</evidence>
<dbReference type="InterPro" id="IPR036390">
    <property type="entry name" value="WH_DNA-bd_sf"/>
</dbReference>
<evidence type="ECO:0000256" key="1">
    <source>
        <dbReference type="ARBA" id="ARBA00004496"/>
    </source>
</evidence>
<evidence type="ECO:0000256" key="12">
    <source>
        <dbReference type="ARBA" id="ARBA00025185"/>
    </source>
</evidence>
<dbReference type="InterPro" id="IPR022687">
    <property type="entry name" value="HTH_DTXR"/>
</dbReference>
<dbReference type="SMART" id="SM00529">
    <property type="entry name" value="HTH_DTXR"/>
    <property type="match status" value="1"/>
</dbReference>
<dbReference type="EMBL" id="FNAO01000001">
    <property type="protein sequence ID" value="SDD61752.1"/>
    <property type="molecule type" value="Genomic_DNA"/>
</dbReference>
<keyword evidence="16" id="KW-1185">Reference proteome</keyword>
<keyword evidence="10" id="KW-0804">Transcription</keyword>
<dbReference type="Pfam" id="PF04023">
    <property type="entry name" value="FeoA"/>
    <property type="match status" value="1"/>
</dbReference>
<organism evidence="15 16">
    <name type="scientific">Pricia antarctica</name>
    <dbReference type="NCBI Taxonomy" id="641691"/>
    <lineage>
        <taxon>Bacteria</taxon>
        <taxon>Pseudomonadati</taxon>
        <taxon>Bacteroidota</taxon>
        <taxon>Flavobacteriia</taxon>
        <taxon>Flavobacteriales</taxon>
        <taxon>Flavobacteriaceae</taxon>
        <taxon>Pricia</taxon>
    </lineage>
</organism>
<dbReference type="Pfam" id="PF01325">
    <property type="entry name" value="Fe_dep_repress"/>
    <property type="match status" value="1"/>
</dbReference>
<gene>
    <name evidence="15" type="ORF">SAMN05421636_101216</name>
</gene>
<dbReference type="GO" id="GO:0046914">
    <property type="term" value="F:transition metal ion binding"/>
    <property type="evidence" value="ECO:0007669"/>
    <property type="project" value="InterPro"/>
</dbReference>
<evidence type="ECO:0000256" key="8">
    <source>
        <dbReference type="ARBA" id="ARBA00023125"/>
    </source>
</evidence>
<comment type="function">
    <text evidence="12">In the presence of manganese, represses expression of mntH and mntS. Up-regulates expression of mntP.</text>
</comment>
<keyword evidence="6" id="KW-0678">Repressor</keyword>
<reference evidence="15 16" key="1">
    <citation type="submission" date="2016-10" db="EMBL/GenBank/DDBJ databases">
        <authorList>
            <person name="de Groot N.N."/>
        </authorList>
    </citation>
    <scope>NUCLEOTIDE SEQUENCE [LARGE SCALE GENOMIC DNA]</scope>
    <source>
        <strain evidence="15 16">DSM 23421</strain>
    </source>
</reference>
<dbReference type="Proteomes" id="UP000199109">
    <property type="component" value="Unassembled WGS sequence"/>
</dbReference>
<dbReference type="OrthoDB" id="9791355at2"/>
<keyword evidence="9" id="KW-0010">Activator</keyword>
<dbReference type="RefSeq" id="WP_091864849.1">
    <property type="nucleotide sequence ID" value="NZ_FNAO01000001.1"/>
</dbReference>
<dbReference type="InterPro" id="IPR036388">
    <property type="entry name" value="WH-like_DNA-bd_sf"/>
</dbReference>
<dbReference type="GO" id="GO:0003677">
    <property type="term" value="F:DNA binding"/>
    <property type="evidence" value="ECO:0007669"/>
    <property type="project" value="UniProtKB-KW"/>
</dbReference>
<dbReference type="PANTHER" id="PTHR33238:SF11">
    <property type="entry name" value="TRANSCRIPTIONAL REGULATOR MNTR"/>
    <property type="match status" value="1"/>
</dbReference>
<dbReference type="AlphaFoldDB" id="A0A1G6W7B8"/>
<evidence type="ECO:0000256" key="6">
    <source>
        <dbReference type="ARBA" id="ARBA00022491"/>
    </source>
</evidence>
<dbReference type="GO" id="GO:0046983">
    <property type="term" value="F:protein dimerization activity"/>
    <property type="evidence" value="ECO:0007669"/>
    <property type="project" value="InterPro"/>
</dbReference>
<evidence type="ECO:0000313" key="15">
    <source>
        <dbReference type="EMBL" id="SDD61752.1"/>
    </source>
</evidence>
<dbReference type="InterPro" id="IPR050536">
    <property type="entry name" value="DtxR_MntR_Metal-Reg"/>
</dbReference>
<keyword evidence="7" id="KW-0805">Transcription regulation</keyword>
<evidence type="ECO:0000256" key="7">
    <source>
        <dbReference type="ARBA" id="ARBA00023015"/>
    </source>
</evidence>
<dbReference type="InterPro" id="IPR001367">
    <property type="entry name" value="Fe_dep_repressor"/>
</dbReference>
<evidence type="ECO:0000256" key="13">
    <source>
        <dbReference type="ARBA" id="ARBA00032593"/>
    </source>
</evidence>
<dbReference type="Gene3D" id="1.10.10.10">
    <property type="entry name" value="Winged helix-like DNA-binding domain superfamily/Winged helix DNA-binding domain"/>
    <property type="match status" value="1"/>
</dbReference>
<dbReference type="STRING" id="641691.SAMN05421636_101216"/>
<evidence type="ECO:0000256" key="9">
    <source>
        <dbReference type="ARBA" id="ARBA00023159"/>
    </source>
</evidence>
<feature type="domain" description="HTH dtxR-type" evidence="14">
    <location>
        <begin position="1"/>
        <end position="63"/>
    </location>
</feature>
<evidence type="ECO:0000256" key="2">
    <source>
        <dbReference type="ARBA" id="ARBA00007871"/>
    </source>
</evidence>
<evidence type="ECO:0000256" key="10">
    <source>
        <dbReference type="ARBA" id="ARBA00023163"/>
    </source>
</evidence>
<dbReference type="GO" id="GO:0005737">
    <property type="term" value="C:cytoplasm"/>
    <property type="evidence" value="ECO:0007669"/>
    <property type="project" value="UniProtKB-SubCell"/>
</dbReference>